<keyword evidence="6" id="KW-0326">Glycosidase</keyword>
<dbReference type="Gene3D" id="3.20.20.80">
    <property type="entry name" value="Glycosidases"/>
    <property type="match status" value="1"/>
</dbReference>
<dbReference type="SUPFAM" id="SSF51445">
    <property type="entry name" value="(Trans)glycosidases"/>
    <property type="match status" value="1"/>
</dbReference>
<keyword evidence="9" id="KW-1185">Reference proteome</keyword>
<proteinExistence type="inferred from homology"/>
<comment type="similarity">
    <text evidence="2 6">Belongs to the glycosyl hydrolase 30 family.</text>
</comment>
<evidence type="ECO:0000256" key="5">
    <source>
        <dbReference type="ARBA" id="ARBA00022801"/>
    </source>
</evidence>
<evidence type="ECO:0000256" key="4">
    <source>
        <dbReference type="ARBA" id="ARBA00022729"/>
    </source>
</evidence>
<evidence type="ECO:0000259" key="7">
    <source>
        <dbReference type="Pfam" id="PF02055"/>
    </source>
</evidence>
<evidence type="ECO:0000313" key="9">
    <source>
        <dbReference type="Proteomes" id="UP000719412"/>
    </source>
</evidence>
<evidence type="ECO:0000313" key="8">
    <source>
        <dbReference type="EMBL" id="KAH0817730.1"/>
    </source>
</evidence>
<dbReference type="InterPro" id="IPR017853">
    <property type="entry name" value="GH"/>
</dbReference>
<dbReference type="EC" id="3.2.1.45" evidence="3 6"/>
<dbReference type="PRINTS" id="PR00843">
    <property type="entry name" value="GLHYDRLASE30"/>
</dbReference>
<dbReference type="PANTHER" id="PTHR11069">
    <property type="entry name" value="GLUCOSYLCERAMIDASE"/>
    <property type="match status" value="1"/>
</dbReference>
<dbReference type="InterPro" id="IPR001139">
    <property type="entry name" value="Glyco_hydro_30"/>
</dbReference>
<keyword evidence="4" id="KW-0732">Signal</keyword>
<comment type="caution">
    <text evidence="8">The sequence shown here is derived from an EMBL/GenBank/DDBJ whole genome shotgun (WGS) entry which is preliminary data.</text>
</comment>
<dbReference type="PANTHER" id="PTHR11069:SF23">
    <property type="entry name" value="LYSOSOMAL ACID GLUCOSYLCERAMIDASE"/>
    <property type="match status" value="1"/>
</dbReference>
<keyword evidence="6" id="KW-0746">Sphingolipid metabolism</keyword>
<organism evidence="8 9">
    <name type="scientific">Tenebrio molitor</name>
    <name type="common">Yellow mealworm beetle</name>
    <dbReference type="NCBI Taxonomy" id="7067"/>
    <lineage>
        <taxon>Eukaryota</taxon>
        <taxon>Metazoa</taxon>
        <taxon>Ecdysozoa</taxon>
        <taxon>Arthropoda</taxon>
        <taxon>Hexapoda</taxon>
        <taxon>Insecta</taxon>
        <taxon>Pterygota</taxon>
        <taxon>Neoptera</taxon>
        <taxon>Endopterygota</taxon>
        <taxon>Coleoptera</taxon>
        <taxon>Polyphaga</taxon>
        <taxon>Cucujiformia</taxon>
        <taxon>Tenebrionidae</taxon>
        <taxon>Tenebrio</taxon>
    </lineage>
</organism>
<dbReference type="GO" id="GO:0004348">
    <property type="term" value="F:glucosylceramidase activity"/>
    <property type="evidence" value="ECO:0007669"/>
    <property type="project" value="UniProtKB-EC"/>
</dbReference>
<gene>
    <name evidence="8" type="ORF">GEV33_005061</name>
</gene>
<comment type="catalytic activity">
    <reaction evidence="1">
        <text>a beta-D-glucosyl-(1&lt;-&gt;1')-N-acylsphing-4-enine + H2O = an N-acylsphing-4-enine + D-glucose</text>
        <dbReference type="Rhea" id="RHEA:13269"/>
        <dbReference type="ChEBI" id="CHEBI:4167"/>
        <dbReference type="ChEBI" id="CHEBI:15377"/>
        <dbReference type="ChEBI" id="CHEBI:22801"/>
        <dbReference type="ChEBI" id="CHEBI:52639"/>
        <dbReference type="EC" id="3.2.1.45"/>
    </reaction>
    <physiologicalReaction direction="left-to-right" evidence="1">
        <dbReference type="Rhea" id="RHEA:13270"/>
    </physiologicalReaction>
</comment>
<dbReference type="Pfam" id="PF02055">
    <property type="entry name" value="Glyco_hydro_30"/>
    <property type="match status" value="1"/>
</dbReference>
<evidence type="ECO:0000256" key="3">
    <source>
        <dbReference type="ARBA" id="ARBA00012658"/>
    </source>
</evidence>
<dbReference type="GO" id="GO:0016020">
    <property type="term" value="C:membrane"/>
    <property type="evidence" value="ECO:0007669"/>
    <property type="project" value="GOC"/>
</dbReference>
<dbReference type="GO" id="GO:0006680">
    <property type="term" value="P:glucosylceramide catabolic process"/>
    <property type="evidence" value="ECO:0007669"/>
    <property type="project" value="TreeGrafter"/>
</dbReference>
<evidence type="ECO:0000256" key="6">
    <source>
        <dbReference type="RuleBase" id="RU361188"/>
    </source>
</evidence>
<feature type="domain" description="Glycosyl hydrolase family 30 TIM-barrel" evidence="7">
    <location>
        <begin position="1"/>
        <end position="265"/>
    </location>
</feature>
<protein>
    <recommendedName>
        <fullName evidence="3 6">Glucosylceramidase</fullName>
        <ecNumber evidence="3 6">3.2.1.45</ecNumber>
    </recommendedName>
</protein>
<sequence>MESYFSRDGIQYNLCRVPIGGTDYSDRPYSYDDGDEDPELKNFELAPEDFKYKIPYISQAMHLTEGGLRLFGSTWTVPKWITTNGEYVGGYVRKSMYQTWANYFVKFLEEYDKRGIDFWGVTTQNEPSSAMTSDEINSVGWTSMEISIWIRENLGPALRNSKYSDIKLMMLDDQKLWLTWYVNAVLSNNKTLDYVDGIAIHWYMGMVAPPTMMVQTHKNYPDLFMLSTEACNGFEEDSPATSLGSWKRGEFYSTDIMEDLLNWVGAISSIRPS</sequence>
<evidence type="ECO:0000256" key="2">
    <source>
        <dbReference type="ARBA" id="ARBA00005382"/>
    </source>
</evidence>
<dbReference type="AlphaFoldDB" id="A0A8J6LE31"/>
<dbReference type="Proteomes" id="UP000719412">
    <property type="component" value="Unassembled WGS sequence"/>
</dbReference>
<keyword evidence="6" id="KW-0443">Lipid metabolism</keyword>
<dbReference type="EMBL" id="JABDTM020018926">
    <property type="protein sequence ID" value="KAH0817730.1"/>
    <property type="molecule type" value="Genomic_DNA"/>
</dbReference>
<dbReference type="InterPro" id="IPR033453">
    <property type="entry name" value="Glyco_hydro_30_TIM-barrel"/>
</dbReference>
<keyword evidence="5 6" id="KW-0378">Hydrolase</keyword>
<reference evidence="8" key="2">
    <citation type="submission" date="2021-08" db="EMBL/GenBank/DDBJ databases">
        <authorList>
            <person name="Eriksson T."/>
        </authorList>
    </citation>
    <scope>NUCLEOTIDE SEQUENCE</scope>
    <source>
        <strain evidence="8">Stoneville</strain>
        <tissue evidence="8">Whole head</tissue>
    </source>
</reference>
<reference evidence="8" key="1">
    <citation type="journal article" date="2020" name="J Insects Food Feed">
        <title>The yellow mealworm (Tenebrio molitor) genome: a resource for the emerging insects as food and feed industry.</title>
        <authorList>
            <person name="Eriksson T."/>
            <person name="Andere A."/>
            <person name="Kelstrup H."/>
            <person name="Emery V."/>
            <person name="Picard C."/>
        </authorList>
    </citation>
    <scope>NUCLEOTIDE SEQUENCE</scope>
    <source>
        <strain evidence="8">Stoneville</strain>
        <tissue evidence="8">Whole head</tissue>
    </source>
</reference>
<evidence type="ECO:0000256" key="1">
    <source>
        <dbReference type="ARBA" id="ARBA00001013"/>
    </source>
</evidence>
<name>A0A8J6LE31_TENMO</name>
<accession>A0A8J6LE31</accession>